<dbReference type="RefSeq" id="WP_243360516.1">
    <property type="nucleotide sequence ID" value="NZ_JALGBH010000001.1"/>
</dbReference>
<comment type="caution">
    <text evidence="2">The sequence shown here is derived from an EMBL/GenBank/DDBJ whole genome shotgun (WGS) entry which is preliminary data.</text>
</comment>
<evidence type="ECO:0000313" key="3">
    <source>
        <dbReference type="Proteomes" id="UP001165460"/>
    </source>
</evidence>
<name>A0ABS9ZVL1_9SPHI</name>
<feature type="chain" id="PRO_5047528821" evidence="1">
    <location>
        <begin position="24"/>
        <end position="421"/>
    </location>
</feature>
<keyword evidence="1" id="KW-0732">Signal</keyword>
<dbReference type="PANTHER" id="PTHR10151">
    <property type="entry name" value="ECTONUCLEOTIDE PYROPHOSPHATASE/PHOSPHODIESTERASE"/>
    <property type="match status" value="1"/>
</dbReference>
<dbReference type="Proteomes" id="UP001165460">
    <property type="component" value="Unassembled WGS sequence"/>
</dbReference>
<dbReference type="EMBL" id="JALGBH010000001">
    <property type="protein sequence ID" value="MCJ0742229.1"/>
    <property type="molecule type" value="Genomic_DNA"/>
</dbReference>
<dbReference type="InterPro" id="IPR017850">
    <property type="entry name" value="Alkaline_phosphatase_core_sf"/>
</dbReference>
<dbReference type="InterPro" id="IPR002591">
    <property type="entry name" value="Phosphodiest/P_Trfase"/>
</dbReference>
<gene>
    <name evidence="2" type="ORF">MMF97_05855</name>
</gene>
<protein>
    <submittedName>
        <fullName evidence="2">Ectonucleotide pyrophosphatase/phosphodiesterase</fullName>
    </submittedName>
</protein>
<dbReference type="CDD" id="cd16018">
    <property type="entry name" value="Enpp"/>
    <property type="match status" value="1"/>
</dbReference>
<accession>A0ABS9ZVL1</accession>
<dbReference type="Pfam" id="PF01663">
    <property type="entry name" value="Phosphodiest"/>
    <property type="match status" value="1"/>
</dbReference>
<evidence type="ECO:0000256" key="1">
    <source>
        <dbReference type="SAM" id="SignalP"/>
    </source>
</evidence>
<feature type="signal peptide" evidence="1">
    <location>
        <begin position="1"/>
        <end position="23"/>
    </location>
</feature>
<keyword evidence="3" id="KW-1185">Reference proteome</keyword>
<dbReference type="Gene3D" id="3.30.1360.180">
    <property type="match status" value="1"/>
</dbReference>
<organism evidence="2 3">
    <name type="scientific">Pedobacter montanisoli</name>
    <dbReference type="NCBI Taxonomy" id="2923277"/>
    <lineage>
        <taxon>Bacteria</taxon>
        <taxon>Pseudomonadati</taxon>
        <taxon>Bacteroidota</taxon>
        <taxon>Sphingobacteriia</taxon>
        <taxon>Sphingobacteriales</taxon>
        <taxon>Sphingobacteriaceae</taxon>
        <taxon>Pedobacter</taxon>
    </lineage>
</organism>
<reference evidence="2" key="1">
    <citation type="submission" date="2022-03" db="EMBL/GenBank/DDBJ databases">
        <authorList>
            <person name="Woo C.Y."/>
        </authorList>
    </citation>
    <scope>NUCLEOTIDE SEQUENCE</scope>
    <source>
        <strain evidence="2">CYS-01</strain>
    </source>
</reference>
<dbReference type="PANTHER" id="PTHR10151:SF120">
    <property type="entry name" value="BIS(5'-ADENOSYL)-TRIPHOSPHATASE"/>
    <property type="match status" value="1"/>
</dbReference>
<dbReference type="SUPFAM" id="SSF53649">
    <property type="entry name" value="Alkaline phosphatase-like"/>
    <property type="match status" value="1"/>
</dbReference>
<sequence length="421" mass="48297">MKKIFLRSLVLLSILFSFTICHAQELTQQVESNRKNAIDQQKKPYVVYISVDGLRWDLVDRFNASHLKELRATGVQAEYMKPSFPTLTFPNHYTLVTGMYPSHHGLVNNSFFDPQKKQVYNKRYKNAVQDSTWYNGIPIWSLAEKNHMLSASFYWTGSESAIAGYRPTYWYMYNEKITMDDRLKAFAEWLALPEDKRPHLITWYFPQVDFAGHHFGPESKESEEAVKLIDETVGKMADIGKQSGLPINFILVSDHGMATVDTQNAIPIPVAIDTAKFIIPLDDGVLLHLYAKDKKDVEPTYQKLKKEAKNFDVYLAGNTPGKWHFSSKEDKLARIGDIILVPHYPQVFDIGKKITIGKHGYDNDLPQMRATFYAWGPAFKEGIKIPPFENVNVYPLIARILGLPYYHQIDGNIQVLKDVLK</sequence>
<evidence type="ECO:0000313" key="2">
    <source>
        <dbReference type="EMBL" id="MCJ0742229.1"/>
    </source>
</evidence>
<proteinExistence type="predicted"/>
<dbReference type="Gene3D" id="3.40.720.10">
    <property type="entry name" value="Alkaline Phosphatase, subunit A"/>
    <property type="match status" value="1"/>
</dbReference>